<reference evidence="1" key="2">
    <citation type="submission" date="2025-09" db="UniProtKB">
        <authorList>
            <consortium name="EnsemblPlants"/>
        </authorList>
    </citation>
    <scope>IDENTIFICATION</scope>
</reference>
<reference evidence="1" key="1">
    <citation type="submission" date="2021-05" db="EMBL/GenBank/DDBJ databases">
        <authorList>
            <person name="Scholz U."/>
            <person name="Mascher M."/>
            <person name="Fiebig A."/>
        </authorList>
    </citation>
    <scope>NUCLEOTIDE SEQUENCE [LARGE SCALE GENOMIC DNA]</scope>
</reference>
<evidence type="ECO:0000313" key="2">
    <source>
        <dbReference type="Proteomes" id="UP001732700"/>
    </source>
</evidence>
<dbReference type="Proteomes" id="UP001732700">
    <property type="component" value="Chromosome 1D"/>
</dbReference>
<organism evidence="1 2">
    <name type="scientific">Avena sativa</name>
    <name type="common">Oat</name>
    <dbReference type="NCBI Taxonomy" id="4498"/>
    <lineage>
        <taxon>Eukaryota</taxon>
        <taxon>Viridiplantae</taxon>
        <taxon>Streptophyta</taxon>
        <taxon>Embryophyta</taxon>
        <taxon>Tracheophyta</taxon>
        <taxon>Spermatophyta</taxon>
        <taxon>Magnoliopsida</taxon>
        <taxon>Liliopsida</taxon>
        <taxon>Poales</taxon>
        <taxon>Poaceae</taxon>
        <taxon>BOP clade</taxon>
        <taxon>Pooideae</taxon>
        <taxon>Poodae</taxon>
        <taxon>Poeae</taxon>
        <taxon>Poeae Chloroplast Group 1 (Aveneae type)</taxon>
        <taxon>Aveninae</taxon>
        <taxon>Avena</taxon>
    </lineage>
</organism>
<sequence length="182" mass="20138">MIEQHLFAPNPSTRRDTIPSSSRWSPPPEGTVLINVDAAIFVLSRRMGIGVVIRDHTGACLAAYSEPQNEVVMPELAEALALRCAVAVAGEEGFNKAMVVSDCLSLVQRLKSHVEDHNVVCVVCQEIKLLRSGFTVFSIDHVHRSSNESAHILAHSAEHFVSYVVRNFFLECIWKTLCNDVI</sequence>
<keyword evidence="2" id="KW-1185">Reference proteome</keyword>
<evidence type="ECO:0000313" key="1">
    <source>
        <dbReference type="EnsemblPlants" id="AVESA.00010b.r2.1DG0153330.1.CDS.1"/>
    </source>
</evidence>
<accession>A0ACD5TZ60</accession>
<protein>
    <submittedName>
        <fullName evidence="1">Uncharacterized protein</fullName>
    </submittedName>
</protein>
<proteinExistence type="predicted"/>
<dbReference type="EnsemblPlants" id="AVESA.00010b.r2.1DG0153330.1">
    <property type="protein sequence ID" value="AVESA.00010b.r2.1DG0153330.1.CDS.1"/>
    <property type="gene ID" value="AVESA.00010b.r2.1DG0153330"/>
</dbReference>
<name>A0ACD5TZ60_AVESA</name>